<dbReference type="Proteomes" id="UP000316621">
    <property type="component" value="Chromosome 7"/>
</dbReference>
<evidence type="ECO:0000313" key="1">
    <source>
        <dbReference type="EMBL" id="RZC71920.1"/>
    </source>
</evidence>
<keyword evidence="2" id="KW-1185">Reference proteome</keyword>
<proteinExistence type="predicted"/>
<dbReference type="Gramene" id="RZC71920">
    <property type="protein sequence ID" value="RZC71920"/>
    <property type="gene ID" value="C5167_035082"/>
</dbReference>
<organism evidence="1 2">
    <name type="scientific">Papaver somniferum</name>
    <name type="common">Opium poppy</name>
    <dbReference type="NCBI Taxonomy" id="3469"/>
    <lineage>
        <taxon>Eukaryota</taxon>
        <taxon>Viridiplantae</taxon>
        <taxon>Streptophyta</taxon>
        <taxon>Embryophyta</taxon>
        <taxon>Tracheophyta</taxon>
        <taxon>Spermatophyta</taxon>
        <taxon>Magnoliopsida</taxon>
        <taxon>Ranunculales</taxon>
        <taxon>Papaveraceae</taxon>
        <taxon>Papaveroideae</taxon>
        <taxon>Papaver</taxon>
    </lineage>
</organism>
<reference evidence="1 2" key="1">
    <citation type="journal article" date="2018" name="Science">
        <title>The opium poppy genome and morphinan production.</title>
        <authorList>
            <person name="Guo L."/>
            <person name="Winzer T."/>
            <person name="Yang X."/>
            <person name="Li Y."/>
            <person name="Ning Z."/>
            <person name="He Z."/>
            <person name="Teodor R."/>
            <person name="Lu Y."/>
            <person name="Bowser T.A."/>
            <person name="Graham I.A."/>
            <person name="Ye K."/>
        </authorList>
    </citation>
    <scope>NUCLEOTIDE SEQUENCE [LARGE SCALE GENOMIC DNA]</scope>
    <source>
        <strain evidence="2">cv. HN1</strain>
        <tissue evidence="1">Leaves</tissue>
    </source>
</reference>
<sequence>MTMVTLSRIASFPSSMDEIEVSSYMGNKNLKMIQGFLLQAVCAERVIFNSLLGCKTSRKSCLMGHRRSTFSNDGEKTLEECKLRDVYNTPTGHGNTDEESVSSRSLINLKGWTSAL</sequence>
<name>A0A4Y7KHU6_PAPSO</name>
<dbReference type="EMBL" id="CM010721">
    <property type="protein sequence ID" value="RZC71920.1"/>
    <property type="molecule type" value="Genomic_DNA"/>
</dbReference>
<protein>
    <submittedName>
        <fullName evidence="1">Uncharacterized protein</fullName>
    </submittedName>
</protein>
<dbReference type="AlphaFoldDB" id="A0A4Y7KHU6"/>
<accession>A0A4Y7KHU6</accession>
<evidence type="ECO:0000313" key="2">
    <source>
        <dbReference type="Proteomes" id="UP000316621"/>
    </source>
</evidence>
<gene>
    <name evidence="1" type="ORF">C5167_035082</name>
</gene>